<dbReference type="Proteomes" id="UP000694844">
    <property type="component" value="Chromosome 5"/>
</dbReference>
<evidence type="ECO:0000259" key="3">
    <source>
        <dbReference type="PROSITE" id="PS50222"/>
    </source>
</evidence>
<name>A0A8B8EW12_CRAVI</name>
<dbReference type="InterPro" id="IPR018247">
    <property type="entry name" value="EF_Hand_1_Ca_BS"/>
</dbReference>
<reference evidence="5" key="1">
    <citation type="submission" date="2025-08" db="UniProtKB">
        <authorList>
            <consortium name="RefSeq"/>
        </authorList>
    </citation>
    <scope>IDENTIFICATION</scope>
    <source>
        <tissue evidence="5">Whole sample</tissue>
    </source>
</reference>
<dbReference type="InterPro" id="IPR011992">
    <property type="entry name" value="EF-hand-dom_pair"/>
</dbReference>
<dbReference type="GO" id="GO:0005509">
    <property type="term" value="F:calcium ion binding"/>
    <property type="evidence" value="ECO:0007669"/>
    <property type="project" value="InterPro"/>
</dbReference>
<dbReference type="Gene3D" id="1.10.238.10">
    <property type="entry name" value="EF-hand"/>
    <property type="match status" value="1"/>
</dbReference>
<dbReference type="KEGG" id="cvn:111136933"/>
<protein>
    <submittedName>
        <fullName evidence="5">Uncharacterized protein LOC111136933</fullName>
    </submittedName>
</protein>
<evidence type="ECO:0000313" key="4">
    <source>
        <dbReference type="Proteomes" id="UP000694844"/>
    </source>
</evidence>
<keyword evidence="1" id="KW-0106">Calcium</keyword>
<dbReference type="SUPFAM" id="SSF47473">
    <property type="entry name" value="EF-hand"/>
    <property type="match status" value="1"/>
</dbReference>
<dbReference type="PROSITE" id="PS50222">
    <property type="entry name" value="EF_HAND_2"/>
    <property type="match status" value="1"/>
</dbReference>
<keyword evidence="4" id="KW-1185">Reference proteome</keyword>
<dbReference type="RefSeq" id="XP_022343823.1">
    <property type="nucleotide sequence ID" value="XM_022488115.1"/>
</dbReference>
<feature type="chain" id="PRO_5034901963" evidence="2">
    <location>
        <begin position="23"/>
        <end position="145"/>
    </location>
</feature>
<evidence type="ECO:0000313" key="5">
    <source>
        <dbReference type="RefSeq" id="XP_022343823.1"/>
    </source>
</evidence>
<evidence type="ECO:0000256" key="2">
    <source>
        <dbReference type="SAM" id="SignalP"/>
    </source>
</evidence>
<evidence type="ECO:0000256" key="1">
    <source>
        <dbReference type="ARBA" id="ARBA00022837"/>
    </source>
</evidence>
<proteinExistence type="predicted"/>
<dbReference type="PROSITE" id="PS00018">
    <property type="entry name" value="EF_HAND_1"/>
    <property type="match status" value="2"/>
</dbReference>
<dbReference type="AlphaFoldDB" id="A0A8B8EW12"/>
<dbReference type="InterPro" id="IPR002048">
    <property type="entry name" value="EF_hand_dom"/>
</dbReference>
<dbReference type="GeneID" id="111136933"/>
<feature type="domain" description="EF-hand" evidence="3">
    <location>
        <begin position="77"/>
        <end position="112"/>
    </location>
</feature>
<accession>A0A8B8EW12</accession>
<feature type="signal peptide" evidence="2">
    <location>
        <begin position="1"/>
        <end position="22"/>
    </location>
</feature>
<gene>
    <name evidence="5" type="primary">LOC111136933</name>
</gene>
<organism evidence="4 5">
    <name type="scientific">Crassostrea virginica</name>
    <name type="common">Eastern oyster</name>
    <dbReference type="NCBI Taxonomy" id="6565"/>
    <lineage>
        <taxon>Eukaryota</taxon>
        <taxon>Metazoa</taxon>
        <taxon>Spiralia</taxon>
        <taxon>Lophotrochozoa</taxon>
        <taxon>Mollusca</taxon>
        <taxon>Bivalvia</taxon>
        <taxon>Autobranchia</taxon>
        <taxon>Pteriomorphia</taxon>
        <taxon>Ostreida</taxon>
        <taxon>Ostreoidea</taxon>
        <taxon>Ostreidae</taxon>
        <taxon>Crassostrea</taxon>
    </lineage>
</organism>
<dbReference type="OrthoDB" id="6072491at2759"/>
<sequence>MKLTFLIVFLVVAGSLLDESDAWGRRRRWIRVRGRRIFKSICKPFCKIKCAQACAWCTPVCGRACSDICGRKRSLIPADATMPCALKEWDTNKDGDIDLEEFSSMAYPAVEKEDLPLAFQATDTDGNKKISETELDKAEFLVGKC</sequence>
<keyword evidence="2" id="KW-0732">Signal</keyword>